<evidence type="ECO:0000313" key="2">
    <source>
        <dbReference type="Proteomes" id="UP001056120"/>
    </source>
</evidence>
<dbReference type="EMBL" id="CM042034">
    <property type="protein sequence ID" value="KAI3760461.1"/>
    <property type="molecule type" value="Genomic_DNA"/>
</dbReference>
<accession>A0ACB9EP54</accession>
<evidence type="ECO:0000313" key="1">
    <source>
        <dbReference type="EMBL" id="KAI3760461.1"/>
    </source>
</evidence>
<keyword evidence="2" id="KW-1185">Reference proteome</keyword>
<organism evidence="1 2">
    <name type="scientific">Smallanthus sonchifolius</name>
    <dbReference type="NCBI Taxonomy" id="185202"/>
    <lineage>
        <taxon>Eukaryota</taxon>
        <taxon>Viridiplantae</taxon>
        <taxon>Streptophyta</taxon>
        <taxon>Embryophyta</taxon>
        <taxon>Tracheophyta</taxon>
        <taxon>Spermatophyta</taxon>
        <taxon>Magnoliopsida</taxon>
        <taxon>eudicotyledons</taxon>
        <taxon>Gunneridae</taxon>
        <taxon>Pentapetalae</taxon>
        <taxon>asterids</taxon>
        <taxon>campanulids</taxon>
        <taxon>Asterales</taxon>
        <taxon>Asteraceae</taxon>
        <taxon>Asteroideae</taxon>
        <taxon>Heliantheae alliance</taxon>
        <taxon>Millerieae</taxon>
        <taxon>Smallanthus</taxon>
    </lineage>
</organism>
<sequence length="182" mass="21066">MNLKNVHEYTQFVANQSVAIIDPSRSRKQNTIQLDMGQSSSFIPSWNSTYMFKYDIVHGQWKHQELKVKDEKTCLFGKKPFSVFGFRTHKRSHGASLGLSLWSTARPTPLLLWPSSALQSFKRNVVYANAHFDHIVGWSTSPIRHRNELSQGEQDTTSIIKQENFIKLQINNFKEAMLPWKV</sequence>
<dbReference type="Proteomes" id="UP001056120">
    <property type="component" value="Linkage Group LG17"/>
</dbReference>
<gene>
    <name evidence="1" type="ORF">L1987_50856</name>
</gene>
<proteinExistence type="predicted"/>
<protein>
    <submittedName>
        <fullName evidence="1">Uncharacterized protein</fullName>
    </submittedName>
</protein>
<comment type="caution">
    <text evidence="1">The sequence shown here is derived from an EMBL/GenBank/DDBJ whole genome shotgun (WGS) entry which is preliminary data.</text>
</comment>
<name>A0ACB9EP54_9ASTR</name>
<reference evidence="2" key="1">
    <citation type="journal article" date="2022" name="Mol. Ecol. Resour.">
        <title>The genomes of chicory, endive, great burdock and yacon provide insights into Asteraceae palaeo-polyploidization history and plant inulin production.</title>
        <authorList>
            <person name="Fan W."/>
            <person name="Wang S."/>
            <person name="Wang H."/>
            <person name="Wang A."/>
            <person name="Jiang F."/>
            <person name="Liu H."/>
            <person name="Zhao H."/>
            <person name="Xu D."/>
            <person name="Zhang Y."/>
        </authorList>
    </citation>
    <scope>NUCLEOTIDE SEQUENCE [LARGE SCALE GENOMIC DNA]</scope>
    <source>
        <strain evidence="2">cv. Yunnan</strain>
    </source>
</reference>
<reference evidence="1 2" key="2">
    <citation type="journal article" date="2022" name="Mol. Ecol. Resour.">
        <title>The genomes of chicory, endive, great burdock and yacon provide insights into Asteraceae paleo-polyploidization history and plant inulin production.</title>
        <authorList>
            <person name="Fan W."/>
            <person name="Wang S."/>
            <person name="Wang H."/>
            <person name="Wang A."/>
            <person name="Jiang F."/>
            <person name="Liu H."/>
            <person name="Zhao H."/>
            <person name="Xu D."/>
            <person name="Zhang Y."/>
        </authorList>
    </citation>
    <scope>NUCLEOTIDE SEQUENCE [LARGE SCALE GENOMIC DNA]</scope>
    <source>
        <strain evidence="2">cv. Yunnan</strain>
        <tissue evidence="1">Leaves</tissue>
    </source>
</reference>